<keyword evidence="1 3" id="KW-0963">Cytoplasm</keyword>
<evidence type="ECO:0000313" key="5">
    <source>
        <dbReference type="Proteomes" id="UP001374803"/>
    </source>
</evidence>
<sequence>MLNPGIRSIEARRLNGDAPPIDERDDVVVEEPLEIRIAGETIAVTMRTPGHDRELVLGFLLAEGVIASAMDVMTVTYCGRIGDEARENTIDVKLAPGVKPPLDPETGLLTRRGTLTTSACGVCGRRSIDDLVENIRPLAPTDLGTERSTLAGAVRTLRDRQRIFGRTGGCHAASLVDFDGRVVATFEDIGRHNAVDKVLGSRVLAGEVPSSNRVLVVSGRSSFEIVQKAFSAGIPVVASVSAPSSLAIDLAKRANMTLVGFVREEAMTIYTGADRIVDGP</sequence>
<dbReference type="Pfam" id="PF02634">
    <property type="entry name" value="FdhD-NarQ"/>
    <property type="match status" value="1"/>
</dbReference>
<comment type="subcellular location">
    <subcellularLocation>
        <location evidence="3">Cytoplasm</location>
    </subcellularLocation>
</comment>
<accession>A0ABZ2LF49</accession>
<dbReference type="SUPFAM" id="SSF53927">
    <property type="entry name" value="Cytidine deaminase-like"/>
    <property type="match status" value="1"/>
</dbReference>
<dbReference type="PANTHER" id="PTHR30592:SF1">
    <property type="entry name" value="SULFUR CARRIER PROTEIN FDHD"/>
    <property type="match status" value="1"/>
</dbReference>
<dbReference type="InterPro" id="IPR003786">
    <property type="entry name" value="FdhD"/>
</dbReference>
<keyword evidence="2 3" id="KW-0501">Molybdenum cofactor biosynthesis</keyword>
<evidence type="ECO:0000256" key="3">
    <source>
        <dbReference type="HAMAP-Rule" id="MF_00187"/>
    </source>
</evidence>
<dbReference type="NCBIfam" id="TIGR00129">
    <property type="entry name" value="fdhD_narQ"/>
    <property type="match status" value="1"/>
</dbReference>
<dbReference type="Gene3D" id="3.40.140.10">
    <property type="entry name" value="Cytidine Deaminase, domain 2"/>
    <property type="match status" value="1"/>
</dbReference>
<dbReference type="InterPro" id="IPR016193">
    <property type="entry name" value="Cytidine_deaminase-like"/>
</dbReference>
<comment type="function">
    <text evidence="3">Required for formate dehydrogenase (FDH) activity. Acts as a sulfur carrier protein that transfers sulfur from IscS to the molybdenum cofactor prior to its insertion into FDH.</text>
</comment>
<dbReference type="EMBL" id="CP089983">
    <property type="protein sequence ID" value="WXB09563.1"/>
    <property type="molecule type" value="Genomic_DNA"/>
</dbReference>
<evidence type="ECO:0000256" key="2">
    <source>
        <dbReference type="ARBA" id="ARBA00023150"/>
    </source>
</evidence>
<feature type="active site" description="Cysteine persulfide intermediate" evidence="3">
    <location>
        <position position="120"/>
    </location>
</feature>
<evidence type="ECO:0000256" key="1">
    <source>
        <dbReference type="ARBA" id="ARBA00022490"/>
    </source>
</evidence>
<dbReference type="Gene3D" id="3.10.20.10">
    <property type="match status" value="1"/>
</dbReference>
<gene>
    <name evidence="3 4" type="primary">fdhD</name>
    <name evidence="4" type="ORF">LVJ94_20320</name>
</gene>
<dbReference type="Proteomes" id="UP001374803">
    <property type="component" value="Chromosome"/>
</dbReference>
<evidence type="ECO:0000313" key="4">
    <source>
        <dbReference type="EMBL" id="WXB09563.1"/>
    </source>
</evidence>
<organism evidence="4 5">
    <name type="scientific">Pendulispora rubella</name>
    <dbReference type="NCBI Taxonomy" id="2741070"/>
    <lineage>
        <taxon>Bacteria</taxon>
        <taxon>Pseudomonadati</taxon>
        <taxon>Myxococcota</taxon>
        <taxon>Myxococcia</taxon>
        <taxon>Myxococcales</taxon>
        <taxon>Sorangiineae</taxon>
        <taxon>Pendulisporaceae</taxon>
        <taxon>Pendulispora</taxon>
    </lineage>
</organism>
<name>A0ABZ2LF49_9BACT</name>
<protein>
    <recommendedName>
        <fullName evidence="3">Sulfur carrier protein FdhD</fullName>
    </recommendedName>
</protein>
<reference evidence="4" key="1">
    <citation type="submission" date="2021-12" db="EMBL/GenBank/DDBJ databases">
        <title>Discovery of the Pendulisporaceae a myxobacterial family with distinct sporulation behavior and unique specialized metabolism.</title>
        <authorList>
            <person name="Garcia R."/>
            <person name="Popoff A."/>
            <person name="Bader C.D."/>
            <person name="Loehr J."/>
            <person name="Walesch S."/>
            <person name="Walt C."/>
            <person name="Boldt J."/>
            <person name="Bunk B."/>
            <person name="Haeckl F.J.F.P.J."/>
            <person name="Gunesch A.P."/>
            <person name="Birkelbach J."/>
            <person name="Nuebel U."/>
            <person name="Pietschmann T."/>
            <person name="Bach T."/>
            <person name="Mueller R."/>
        </authorList>
    </citation>
    <scope>NUCLEOTIDE SEQUENCE</scope>
    <source>
        <strain evidence="4">MSr11367</strain>
    </source>
</reference>
<comment type="similarity">
    <text evidence="3">Belongs to the FdhD family.</text>
</comment>
<dbReference type="RefSeq" id="WP_394839234.1">
    <property type="nucleotide sequence ID" value="NZ_CP089929.1"/>
</dbReference>
<proteinExistence type="inferred from homology"/>
<dbReference type="HAMAP" id="MF_00187">
    <property type="entry name" value="FdhD"/>
    <property type="match status" value="1"/>
</dbReference>
<dbReference type="NCBIfam" id="NF001943">
    <property type="entry name" value="PRK00724.1-2"/>
    <property type="match status" value="1"/>
</dbReference>
<keyword evidence="5" id="KW-1185">Reference proteome</keyword>
<dbReference type="PANTHER" id="PTHR30592">
    <property type="entry name" value="FORMATE DEHYDROGENASE"/>
    <property type="match status" value="1"/>
</dbReference>
<comment type="caution">
    <text evidence="3">Lacks conserved residue(s) required for the propagation of feature annotation.</text>
</comment>
<dbReference type="PIRSF" id="PIRSF015626">
    <property type="entry name" value="FdhD"/>
    <property type="match status" value="1"/>
</dbReference>